<dbReference type="Pfam" id="PF12706">
    <property type="entry name" value="Lactamase_B_2"/>
    <property type="match status" value="1"/>
</dbReference>
<dbReference type="EMBL" id="NUWN01000024">
    <property type="protein sequence ID" value="PFK45848.1"/>
    <property type="molecule type" value="Genomic_DNA"/>
</dbReference>
<dbReference type="AlphaFoldDB" id="A0A2B0MI41"/>
<accession>A0A2B0MI41</accession>
<dbReference type="Proteomes" id="UP000242656">
    <property type="component" value="Unassembled WGS sequence"/>
</dbReference>
<protein>
    <recommendedName>
        <fullName evidence="1">Metallo-beta-lactamase domain-containing protein</fullName>
    </recommendedName>
</protein>
<evidence type="ECO:0000313" key="3">
    <source>
        <dbReference type="Proteomes" id="UP000242656"/>
    </source>
</evidence>
<dbReference type="RefSeq" id="WP_098490319.1">
    <property type="nucleotide sequence ID" value="NZ_NUWN01000024.1"/>
</dbReference>
<organism evidence="2 3">
    <name type="scientific">Bacillus cereus</name>
    <dbReference type="NCBI Taxonomy" id="1396"/>
    <lineage>
        <taxon>Bacteria</taxon>
        <taxon>Bacillati</taxon>
        <taxon>Bacillota</taxon>
        <taxon>Bacilli</taxon>
        <taxon>Bacillales</taxon>
        <taxon>Bacillaceae</taxon>
        <taxon>Bacillus</taxon>
        <taxon>Bacillus cereus group</taxon>
    </lineage>
</organism>
<evidence type="ECO:0000313" key="2">
    <source>
        <dbReference type="EMBL" id="PFK45848.1"/>
    </source>
</evidence>
<dbReference type="InterPro" id="IPR036866">
    <property type="entry name" value="RibonucZ/Hydroxyglut_hydro"/>
</dbReference>
<name>A0A2B0MI41_BACCE</name>
<dbReference type="PANTHER" id="PTHR42663">
    <property type="entry name" value="HYDROLASE C777.06C-RELATED-RELATED"/>
    <property type="match status" value="1"/>
</dbReference>
<gene>
    <name evidence="2" type="ORF">COI93_07740</name>
</gene>
<sequence length="281" mass="32931">MKIEFLGTGGAIPIPRPGSYSKVCKEAREKGVPYSRMGPSVFIHDLRLLIDTPEEIRLQLERAHIQRVEAGIYSHWHPDHTMGRRIWETMAFETKKAWGTTVYLPEQVATDMKQFLGSWDHLQFMHQQGWIDLQVLQDGHSFIKNNIKVTPFRLHEEYVYAFLLEENEKKVLIAPDELYKWEPPAHLIGNLDLAILPMGMVEFSWKTKERLIDRAHIERIREATFEETLEVMKKLRAKKTIITHIEEVDNLGHDELHEIAMDLQKEELNVMFAHDTMQIEI</sequence>
<dbReference type="InterPro" id="IPR001279">
    <property type="entry name" value="Metallo-B-lactamas"/>
</dbReference>
<comment type="caution">
    <text evidence="2">The sequence shown here is derived from an EMBL/GenBank/DDBJ whole genome shotgun (WGS) entry which is preliminary data.</text>
</comment>
<dbReference type="Gene3D" id="3.60.15.10">
    <property type="entry name" value="Ribonuclease Z/Hydroxyacylglutathione hydrolase-like"/>
    <property type="match status" value="1"/>
</dbReference>
<evidence type="ECO:0000259" key="1">
    <source>
        <dbReference type="Pfam" id="PF12706"/>
    </source>
</evidence>
<feature type="domain" description="Metallo-beta-lactamase" evidence="1">
    <location>
        <begin position="47"/>
        <end position="245"/>
    </location>
</feature>
<reference evidence="2 3" key="1">
    <citation type="submission" date="2017-09" db="EMBL/GenBank/DDBJ databases">
        <title>Large-scale bioinformatics analysis of Bacillus genomes uncovers conserved roles of natural products in bacterial physiology.</title>
        <authorList>
            <consortium name="Agbiome Team Llc"/>
            <person name="Bleich R.M."/>
            <person name="Grubbs K.J."/>
            <person name="Santa Maria K.C."/>
            <person name="Allen S.E."/>
            <person name="Farag S."/>
            <person name="Shank E.A."/>
            <person name="Bowers A."/>
        </authorList>
    </citation>
    <scope>NUCLEOTIDE SEQUENCE [LARGE SCALE GENOMIC DNA]</scope>
    <source>
        <strain evidence="2 3">AFS083043</strain>
    </source>
</reference>
<proteinExistence type="predicted"/>
<dbReference type="SUPFAM" id="SSF56281">
    <property type="entry name" value="Metallo-hydrolase/oxidoreductase"/>
    <property type="match status" value="1"/>
</dbReference>
<dbReference type="PANTHER" id="PTHR42663:SF6">
    <property type="entry name" value="HYDROLASE C777.06C-RELATED"/>
    <property type="match status" value="1"/>
</dbReference>